<dbReference type="Proteomes" id="UP000215301">
    <property type="component" value="Unassembled WGS sequence"/>
</dbReference>
<dbReference type="GO" id="GO:0003723">
    <property type="term" value="F:RNA binding"/>
    <property type="evidence" value="ECO:0007669"/>
    <property type="project" value="UniProtKB-UniRule"/>
</dbReference>
<dbReference type="PANTHER" id="PTHR11078">
    <property type="entry name" value="N UTILIZATION SUBSTANCE PROTEIN B-RELATED"/>
    <property type="match status" value="1"/>
</dbReference>
<evidence type="ECO:0000256" key="4">
    <source>
        <dbReference type="ARBA" id="ARBA00023015"/>
    </source>
</evidence>
<dbReference type="PANTHER" id="PTHR11078:SF3">
    <property type="entry name" value="ANTITERMINATION NUSB DOMAIN-CONTAINING PROTEIN"/>
    <property type="match status" value="1"/>
</dbReference>
<dbReference type="NCBIfam" id="TIGR01951">
    <property type="entry name" value="nusB"/>
    <property type="match status" value="1"/>
</dbReference>
<comment type="function">
    <text evidence="6">Involved in transcription antitermination. Required for transcription of ribosomal RNA (rRNA) genes. Binds specifically to the boxA antiterminator sequence of the ribosomal RNA (rrn) operons.</text>
</comment>
<dbReference type="GO" id="GO:0006353">
    <property type="term" value="P:DNA-templated transcription termination"/>
    <property type="evidence" value="ECO:0007669"/>
    <property type="project" value="UniProtKB-UniRule"/>
</dbReference>
<dbReference type="RefSeq" id="WP_094045165.1">
    <property type="nucleotide sequence ID" value="NZ_CP016893.1"/>
</dbReference>
<dbReference type="EMBL" id="NKHD01000020">
    <property type="protein sequence ID" value="OXT07639.1"/>
    <property type="molecule type" value="Genomic_DNA"/>
</dbReference>
<dbReference type="Pfam" id="PF01029">
    <property type="entry name" value="NusB"/>
    <property type="match status" value="1"/>
</dbReference>
<evidence type="ECO:0000313" key="8">
    <source>
        <dbReference type="EMBL" id="AST59138.1"/>
    </source>
</evidence>
<dbReference type="GO" id="GO:0005829">
    <property type="term" value="C:cytosol"/>
    <property type="evidence" value="ECO:0007669"/>
    <property type="project" value="TreeGrafter"/>
</dbReference>
<evidence type="ECO:0000256" key="6">
    <source>
        <dbReference type="HAMAP-Rule" id="MF_00073"/>
    </source>
</evidence>
<keyword evidence="4 6" id="KW-0805">Transcription regulation</keyword>
<evidence type="ECO:0000313" key="9">
    <source>
        <dbReference type="EMBL" id="OXT07639.1"/>
    </source>
</evidence>
<feature type="domain" description="NusB/RsmB/TIM44" evidence="7">
    <location>
        <begin position="5"/>
        <end position="128"/>
    </location>
</feature>
<evidence type="ECO:0000256" key="1">
    <source>
        <dbReference type="ARBA" id="ARBA00005952"/>
    </source>
</evidence>
<dbReference type="CDD" id="cd00619">
    <property type="entry name" value="Terminator_NusB"/>
    <property type="match status" value="1"/>
</dbReference>
<evidence type="ECO:0000313" key="11">
    <source>
        <dbReference type="Proteomes" id="UP000215301"/>
    </source>
</evidence>
<dbReference type="InterPro" id="IPR011605">
    <property type="entry name" value="NusB_fam"/>
</dbReference>
<comment type="similarity">
    <text evidence="1 6">Belongs to the NusB family.</text>
</comment>
<evidence type="ECO:0000256" key="3">
    <source>
        <dbReference type="ARBA" id="ARBA00022884"/>
    </source>
</evidence>
<evidence type="ECO:0000313" key="10">
    <source>
        <dbReference type="Proteomes" id="UP000214975"/>
    </source>
</evidence>
<evidence type="ECO:0000256" key="2">
    <source>
        <dbReference type="ARBA" id="ARBA00022814"/>
    </source>
</evidence>
<reference evidence="9 11" key="2">
    <citation type="submission" date="2017-06" db="EMBL/GenBank/DDBJ databases">
        <title>Isolation and characterization of a thermophilic and butanogenic Thermoanaerobacterium thermosaccharolyticum M5 capable of efficient degradation of hemicellulose.</title>
        <authorList>
            <person name="Xin F."/>
            <person name="Jiang Y."/>
        </authorList>
    </citation>
    <scope>NUCLEOTIDE SEQUENCE [LARGE SCALE GENOMIC DNA]</scope>
    <source>
        <strain evidence="9 11">M5</strain>
    </source>
</reference>
<dbReference type="GO" id="GO:0031564">
    <property type="term" value="P:transcription antitermination"/>
    <property type="evidence" value="ECO:0007669"/>
    <property type="project" value="UniProtKB-KW"/>
</dbReference>
<proteinExistence type="inferred from homology"/>
<dbReference type="SUPFAM" id="SSF48013">
    <property type="entry name" value="NusB-like"/>
    <property type="match status" value="1"/>
</dbReference>
<organism evidence="9 11">
    <name type="scientific">Thermoanaerobacterium thermosaccharolyticum</name>
    <name type="common">Clostridium thermosaccharolyticum</name>
    <dbReference type="NCBI Taxonomy" id="1517"/>
    <lineage>
        <taxon>Bacteria</taxon>
        <taxon>Bacillati</taxon>
        <taxon>Bacillota</taxon>
        <taxon>Clostridia</taxon>
        <taxon>Thermoanaerobacterales</taxon>
        <taxon>Thermoanaerobacteraceae</taxon>
        <taxon>Thermoanaerobacterium</taxon>
    </lineage>
</organism>
<dbReference type="HAMAP" id="MF_00073">
    <property type="entry name" value="NusB"/>
    <property type="match status" value="1"/>
</dbReference>
<dbReference type="InterPro" id="IPR006027">
    <property type="entry name" value="NusB_RsmB_TIM44"/>
</dbReference>
<keyword evidence="2 6" id="KW-0889">Transcription antitermination</keyword>
<reference evidence="8 10" key="1">
    <citation type="submission" date="2016-08" db="EMBL/GenBank/DDBJ databases">
        <title>A novel genetic cassette of butanologenic Thermoanaerobacterium thermosaccharolyticum that directly convert cellulose to butanol.</title>
        <authorList>
            <person name="Li T."/>
            <person name="He J."/>
        </authorList>
    </citation>
    <scope>NUCLEOTIDE SEQUENCE [LARGE SCALE GENOMIC DNA]</scope>
    <source>
        <strain evidence="8 10">TG57</strain>
    </source>
</reference>
<evidence type="ECO:0000256" key="5">
    <source>
        <dbReference type="ARBA" id="ARBA00023163"/>
    </source>
</evidence>
<gene>
    <name evidence="6" type="primary">nusB</name>
    <name evidence="9" type="ORF">CE561_07360</name>
    <name evidence="8" type="ORF">Thert_03413</name>
</gene>
<keyword evidence="5 6" id="KW-0804">Transcription</keyword>
<dbReference type="Proteomes" id="UP000214975">
    <property type="component" value="Chromosome"/>
</dbReference>
<dbReference type="AlphaFoldDB" id="A0A231VHK2"/>
<name>A0A231VHK2_THETR</name>
<keyword evidence="3 6" id="KW-0694">RNA-binding</keyword>
<accession>A0A231VHK2</accession>
<dbReference type="EMBL" id="CP016893">
    <property type="protein sequence ID" value="AST59138.1"/>
    <property type="molecule type" value="Genomic_DNA"/>
</dbReference>
<evidence type="ECO:0000259" key="7">
    <source>
        <dbReference type="Pfam" id="PF01029"/>
    </source>
</evidence>
<protein>
    <recommendedName>
        <fullName evidence="6">Transcription antitermination protein NusB</fullName>
    </recommendedName>
    <alternativeName>
        <fullName evidence="6">Antitermination factor NusB</fullName>
    </alternativeName>
</protein>
<dbReference type="Gene3D" id="1.10.940.10">
    <property type="entry name" value="NusB-like"/>
    <property type="match status" value="1"/>
</dbReference>
<dbReference type="InterPro" id="IPR035926">
    <property type="entry name" value="NusB-like_sf"/>
</dbReference>
<sequence length="140" mass="16402">MNRTQAREWLVKLLYQFDVSKSEPSDILNRFFENNDPEEEKDYIEKTFYGIVENVNNIDDRIKKYLKNWDINRIAKIDLAIIRCSVYEILYCDDIPNSVSINEAVEIAKKYSTEKSPSFINGILGSLVKDFNNDGDNYDN</sequence>